<protein>
    <submittedName>
        <fullName evidence="1">ParB/RepB/Spo0J family partition protein</fullName>
    </submittedName>
</protein>
<dbReference type="EMBL" id="JAPCID010000033">
    <property type="protein sequence ID" value="MDA0140109.1"/>
    <property type="molecule type" value="Genomic_DNA"/>
</dbReference>
<dbReference type="SUPFAM" id="SSF110849">
    <property type="entry name" value="ParB/Sulfiredoxin"/>
    <property type="match status" value="1"/>
</dbReference>
<sequence>MPDLQAPPTAAPSLFDVTTTAPADLAGTLVRVPLDEIELAPNARHDIAADGIQRLAHMLMSMGQLVPCIGHRPAGQPVVLYAGQRRLLAARASHQLATDGSQPVQSLIVLLLDHAPTPDEIRRIQAQENQREDLTLTDQQAQFADCWAARAGLPESDRIAAVCADLGIGAVKAHNLRRQLTLPEPIRTRVADRPAERQLSVTLANRLADMHEIAPELTHAVADRITTPDLQEAALRDLGAFVHRTLVEDETTYAVRIDDGALLDAHTQLTLARQHLTASARHTAGTVLGCDVDQLDTELDTLQATAQRTRAALRVDSTLRERARTGRYAYVHDRGPDFAAGIWVIDPAFMLDALNHAITDTDDTQPATDPAYFAGAHLDAPDLRDALADEKARRHDQRQRHADAVRTNLGLGHDLRAGLIDPTPTQLDALRAIVCRLLARQYRDVLAYGAGWTDPDRQRPVGESGRHEPMPVDAIIDAELQRALAEPDPLRGIAALVARFAAAFVLDPDGITRTKTLGHERMSRKLDEALPGGEDPLRDALWSFLRPMLSPRLADLHRDTFITDPTDRSTVDLDAHRADTNLDDLDLDEPSAP</sequence>
<keyword evidence="2" id="KW-1185">Reference proteome</keyword>
<name>A0ABT4RNI6_9ACTN</name>
<reference evidence="1" key="1">
    <citation type="submission" date="2022-10" db="EMBL/GenBank/DDBJ databases">
        <title>The WGS of Solirubrobacter sp. CPCC 204708.</title>
        <authorList>
            <person name="Jiang Z."/>
        </authorList>
    </citation>
    <scope>NUCLEOTIDE SEQUENCE</scope>
    <source>
        <strain evidence="1">CPCC 204708</strain>
    </source>
</reference>
<evidence type="ECO:0000313" key="1">
    <source>
        <dbReference type="EMBL" id="MDA0140109.1"/>
    </source>
</evidence>
<dbReference type="Proteomes" id="UP001147700">
    <property type="component" value="Unassembled WGS sequence"/>
</dbReference>
<comment type="caution">
    <text evidence="1">The sequence shown here is derived from an EMBL/GenBank/DDBJ whole genome shotgun (WGS) entry which is preliminary data.</text>
</comment>
<dbReference type="InterPro" id="IPR036086">
    <property type="entry name" value="ParB/Sulfiredoxin_sf"/>
</dbReference>
<dbReference type="RefSeq" id="WP_202955973.1">
    <property type="nucleotide sequence ID" value="NZ_JAPCID010000033.1"/>
</dbReference>
<accession>A0ABT4RNI6</accession>
<organism evidence="1 2">
    <name type="scientific">Solirubrobacter deserti</name>
    <dbReference type="NCBI Taxonomy" id="2282478"/>
    <lineage>
        <taxon>Bacteria</taxon>
        <taxon>Bacillati</taxon>
        <taxon>Actinomycetota</taxon>
        <taxon>Thermoleophilia</taxon>
        <taxon>Solirubrobacterales</taxon>
        <taxon>Solirubrobacteraceae</taxon>
        <taxon>Solirubrobacter</taxon>
    </lineage>
</organism>
<gene>
    <name evidence="1" type="ORF">OJ962_21580</name>
</gene>
<evidence type="ECO:0000313" key="2">
    <source>
        <dbReference type="Proteomes" id="UP001147700"/>
    </source>
</evidence>
<proteinExistence type="predicted"/>